<comment type="catalytic activity">
    <reaction evidence="12">
        <text>small RNA 3'-end nucleotide + S-adenosyl-L-methionine = small RNA 3'-end 2'-O-methylnucleotide + S-adenosyl-L-homocysteine + H(+)</text>
        <dbReference type="Rhea" id="RHEA:37887"/>
        <dbReference type="Rhea" id="RHEA-COMP:10415"/>
        <dbReference type="Rhea" id="RHEA-COMP:10416"/>
        <dbReference type="ChEBI" id="CHEBI:15378"/>
        <dbReference type="ChEBI" id="CHEBI:57856"/>
        <dbReference type="ChEBI" id="CHEBI:59789"/>
        <dbReference type="ChEBI" id="CHEBI:74896"/>
        <dbReference type="ChEBI" id="CHEBI:74898"/>
        <dbReference type="EC" id="2.1.1.386"/>
    </reaction>
</comment>
<dbReference type="OrthoDB" id="626362at2"/>
<evidence type="ECO:0000259" key="15">
    <source>
        <dbReference type="Pfam" id="PF12623"/>
    </source>
</evidence>
<feature type="domain" description="Hen1 N-terminal" evidence="15">
    <location>
        <begin position="1"/>
        <end position="240"/>
    </location>
</feature>
<reference evidence="16 17" key="1">
    <citation type="submission" date="2015-07" db="EMBL/GenBank/DDBJ databases">
        <title>Whole genome sequence of Herpetosiphon geysericola DSM 7119.</title>
        <authorList>
            <person name="Hemp J."/>
            <person name="Ward L.M."/>
            <person name="Pace L.A."/>
            <person name="Fischer W.W."/>
        </authorList>
    </citation>
    <scope>NUCLEOTIDE SEQUENCE [LARGE SCALE GENOMIC DNA]</scope>
    <source>
        <strain evidence="16 17">DSM 7119</strain>
    </source>
</reference>
<comment type="cofactor">
    <cofactor evidence="1">
        <name>Mg(2+)</name>
        <dbReference type="ChEBI" id="CHEBI:18420"/>
    </cofactor>
</comment>
<evidence type="ECO:0000256" key="10">
    <source>
        <dbReference type="ARBA" id="ARBA00023158"/>
    </source>
</evidence>
<dbReference type="InterPro" id="IPR029063">
    <property type="entry name" value="SAM-dependent_MTases_sf"/>
</dbReference>
<evidence type="ECO:0000313" key="16">
    <source>
        <dbReference type="EMBL" id="KPL88813.1"/>
    </source>
</evidence>
<evidence type="ECO:0000256" key="2">
    <source>
        <dbReference type="ARBA" id="ARBA00009026"/>
    </source>
</evidence>
<dbReference type="EC" id="2.1.1.386" evidence="11"/>
<evidence type="ECO:0000256" key="8">
    <source>
        <dbReference type="ARBA" id="ARBA00022842"/>
    </source>
</evidence>
<feature type="region of interest" description="Disordered" evidence="13">
    <location>
        <begin position="446"/>
        <end position="465"/>
    </location>
</feature>
<feature type="domain" description="Methyltransferase type 12" evidence="14">
    <location>
        <begin position="290"/>
        <end position="372"/>
    </location>
</feature>
<name>A0A0P6XWL5_9CHLR</name>
<evidence type="ECO:0000256" key="1">
    <source>
        <dbReference type="ARBA" id="ARBA00001946"/>
    </source>
</evidence>
<gene>
    <name evidence="16" type="ORF">SE18_09020</name>
</gene>
<dbReference type="PANTHER" id="PTHR21404">
    <property type="entry name" value="HEN1"/>
    <property type="match status" value="1"/>
</dbReference>
<evidence type="ECO:0000256" key="9">
    <source>
        <dbReference type="ARBA" id="ARBA00022884"/>
    </source>
</evidence>
<sequence>MVMTLSTTHTPATDLGFILHKHPDRVQQFELPFGTAHVFYPAASPEYCRVALLLEVDPVALVRGNPGGQGMLSQYVNDRPYVASSLLSVALGAVFSSAIAGVCNKRPELVEQRMPLTVELPVVAVRAKAGLGLVQRLFEPLGYSVEATPIELDPSQTASHHAYLSLKLSANLTVKQLLTHIYVLIPVLDNSKHYWIGQDEVSKLLRKGDGWLAQHPECELITMRYLCYQKSLANTALEQLLQATAPETVEQTEAVDDETATPEVRQPSLHTQRHTVIVQRLKAAGAQRILDLGCGEGKLLRELLKDAQFSTVVGMELSTRSLAILQQRAERLPAHQRQRLSLLHGSLLYRDQRLKGFDAAAIVEVLEHLELGHLASFEQTVFGFAHPKLVLVTTPNREYNQLFPSLPTDQLRHSDHRFEWTRAEFAAWAERVAASYNYRVTIEPLGPEDANHGAPSQLGVFEDAS</sequence>
<dbReference type="InterPro" id="IPR026610">
    <property type="entry name" value="Hen1"/>
</dbReference>
<dbReference type="InterPro" id="IPR013217">
    <property type="entry name" value="Methyltransf_12"/>
</dbReference>
<evidence type="ECO:0000313" key="17">
    <source>
        <dbReference type="Proteomes" id="UP000050277"/>
    </source>
</evidence>
<keyword evidence="4 16" id="KW-0489">Methyltransferase</keyword>
<keyword evidence="10" id="KW-0943">RNA-mediated gene silencing</keyword>
<dbReference type="STRING" id="70996.SE18_09020"/>
<dbReference type="CDD" id="cd02440">
    <property type="entry name" value="AdoMet_MTases"/>
    <property type="match status" value="1"/>
</dbReference>
<evidence type="ECO:0000259" key="14">
    <source>
        <dbReference type="Pfam" id="PF08242"/>
    </source>
</evidence>
<protein>
    <recommendedName>
        <fullName evidence="3">Small RNA 2'-O-methyltransferase</fullName>
        <ecNumber evidence="11">2.1.1.386</ecNumber>
    </recommendedName>
</protein>
<dbReference type="GO" id="GO:0003723">
    <property type="term" value="F:RNA binding"/>
    <property type="evidence" value="ECO:0007669"/>
    <property type="project" value="UniProtKB-KW"/>
</dbReference>
<dbReference type="Gene3D" id="3.40.50.150">
    <property type="entry name" value="Vaccinia Virus protein VP39"/>
    <property type="match status" value="1"/>
</dbReference>
<keyword evidence="7" id="KW-0479">Metal-binding</keyword>
<dbReference type="GO" id="GO:0090486">
    <property type="term" value="F:small RNA 2'-O-methyltransferase activity"/>
    <property type="evidence" value="ECO:0007669"/>
    <property type="project" value="UniProtKB-EC"/>
</dbReference>
<dbReference type="NCBIfam" id="TIGR04074">
    <property type="entry name" value="bacter_Hen1"/>
    <property type="match status" value="1"/>
</dbReference>
<keyword evidence="6" id="KW-0949">S-adenosyl-L-methionine</keyword>
<dbReference type="AlphaFoldDB" id="A0A0P6XWL5"/>
<evidence type="ECO:0000256" key="3">
    <source>
        <dbReference type="ARBA" id="ARBA00021330"/>
    </source>
</evidence>
<dbReference type="RefSeq" id="WP_054534112.1">
    <property type="nucleotide sequence ID" value="NZ_LGKP01000015.1"/>
</dbReference>
<evidence type="ECO:0000256" key="13">
    <source>
        <dbReference type="SAM" id="MobiDB-lite"/>
    </source>
</evidence>
<keyword evidence="17" id="KW-1185">Reference proteome</keyword>
<accession>A0A0P6XWL5</accession>
<dbReference type="Pfam" id="PF08242">
    <property type="entry name" value="Methyltransf_12"/>
    <property type="match status" value="1"/>
</dbReference>
<dbReference type="InterPro" id="IPR024740">
    <property type="entry name" value="Hen1_N"/>
</dbReference>
<evidence type="ECO:0000256" key="5">
    <source>
        <dbReference type="ARBA" id="ARBA00022679"/>
    </source>
</evidence>
<dbReference type="PATRIC" id="fig|70996.4.peg.4359"/>
<comment type="caution">
    <text evidence="16">The sequence shown here is derived from an EMBL/GenBank/DDBJ whole genome shotgun (WGS) entry which is preliminary data.</text>
</comment>
<proteinExistence type="inferred from homology"/>
<dbReference type="InterPro" id="IPR038546">
    <property type="entry name" value="Hen1_N_sf"/>
</dbReference>
<evidence type="ECO:0000256" key="7">
    <source>
        <dbReference type="ARBA" id="ARBA00022723"/>
    </source>
</evidence>
<dbReference type="InterPro" id="IPR024026">
    <property type="entry name" value="3'-RNA_MeTfrase_Hen1_bac"/>
</dbReference>
<evidence type="ECO:0000256" key="12">
    <source>
        <dbReference type="ARBA" id="ARBA00048418"/>
    </source>
</evidence>
<dbReference type="EMBL" id="LGKP01000015">
    <property type="protein sequence ID" value="KPL88813.1"/>
    <property type="molecule type" value="Genomic_DNA"/>
</dbReference>
<comment type="similarity">
    <text evidence="2">Belongs to the methyltransferase superfamily. HEN1 family.</text>
</comment>
<keyword evidence="8" id="KW-0460">Magnesium</keyword>
<dbReference type="Proteomes" id="UP000050277">
    <property type="component" value="Unassembled WGS sequence"/>
</dbReference>
<keyword evidence="9" id="KW-0694">RNA-binding</keyword>
<dbReference type="GO" id="GO:0031047">
    <property type="term" value="P:regulatory ncRNA-mediated gene silencing"/>
    <property type="evidence" value="ECO:0007669"/>
    <property type="project" value="UniProtKB-KW"/>
</dbReference>
<keyword evidence="5 16" id="KW-0808">Transferase</keyword>
<evidence type="ECO:0000256" key="11">
    <source>
        <dbReference type="ARBA" id="ARBA00035025"/>
    </source>
</evidence>
<evidence type="ECO:0000256" key="4">
    <source>
        <dbReference type="ARBA" id="ARBA00022603"/>
    </source>
</evidence>
<dbReference type="GO" id="GO:0001510">
    <property type="term" value="P:RNA methylation"/>
    <property type="evidence" value="ECO:0007669"/>
    <property type="project" value="InterPro"/>
</dbReference>
<organism evidence="16 17">
    <name type="scientific">Herpetosiphon geysericola</name>
    <dbReference type="NCBI Taxonomy" id="70996"/>
    <lineage>
        <taxon>Bacteria</taxon>
        <taxon>Bacillati</taxon>
        <taxon>Chloroflexota</taxon>
        <taxon>Chloroflexia</taxon>
        <taxon>Herpetosiphonales</taxon>
        <taxon>Herpetosiphonaceae</taxon>
        <taxon>Herpetosiphon</taxon>
    </lineage>
</organism>
<dbReference type="Gene3D" id="3.30.1610.20">
    <property type="entry name" value="Hen1, N-terminal domain"/>
    <property type="match status" value="1"/>
</dbReference>
<dbReference type="SUPFAM" id="SSF53335">
    <property type="entry name" value="S-adenosyl-L-methionine-dependent methyltransferases"/>
    <property type="match status" value="1"/>
</dbReference>
<evidence type="ECO:0000256" key="6">
    <source>
        <dbReference type="ARBA" id="ARBA00022691"/>
    </source>
</evidence>
<dbReference type="GO" id="GO:0046872">
    <property type="term" value="F:metal ion binding"/>
    <property type="evidence" value="ECO:0007669"/>
    <property type="project" value="UniProtKB-KW"/>
</dbReference>
<dbReference type="Pfam" id="PF12623">
    <property type="entry name" value="Hen1_L"/>
    <property type="match status" value="1"/>
</dbReference>
<dbReference type="PANTHER" id="PTHR21404:SF3">
    <property type="entry name" value="SMALL RNA 2'-O-METHYLTRANSFERASE"/>
    <property type="match status" value="1"/>
</dbReference>